<accession>A0ABU6G2R9</accession>
<dbReference type="PANTHER" id="PTHR10996:SF283">
    <property type="entry name" value="GLYOXYLATE_HYDROXYPYRUVATE REDUCTASE B"/>
    <property type="match status" value="1"/>
</dbReference>
<proteinExistence type="inferred from homology"/>
<name>A0ABU6G2R9_9BACL</name>
<feature type="domain" description="D-isomer specific 2-hydroxyacid dehydrogenase NAD-binding" evidence="5">
    <location>
        <begin position="108"/>
        <end position="287"/>
    </location>
</feature>
<dbReference type="InterPro" id="IPR029752">
    <property type="entry name" value="D-isomer_DH_CS1"/>
</dbReference>
<organism evidence="6 7">
    <name type="scientific">Paenibacillus alba</name>
    <dbReference type="NCBI Taxonomy" id="1197127"/>
    <lineage>
        <taxon>Bacteria</taxon>
        <taxon>Bacillati</taxon>
        <taxon>Bacillota</taxon>
        <taxon>Bacilli</taxon>
        <taxon>Bacillales</taxon>
        <taxon>Paenibacillaceae</taxon>
        <taxon>Paenibacillus</taxon>
    </lineage>
</organism>
<dbReference type="CDD" id="cd05301">
    <property type="entry name" value="GDH"/>
    <property type="match status" value="1"/>
</dbReference>
<evidence type="ECO:0000256" key="1">
    <source>
        <dbReference type="ARBA" id="ARBA00005854"/>
    </source>
</evidence>
<dbReference type="SUPFAM" id="SSF51735">
    <property type="entry name" value="NAD(P)-binding Rossmann-fold domains"/>
    <property type="match status" value="1"/>
</dbReference>
<dbReference type="Pfam" id="PF00389">
    <property type="entry name" value="2-Hacid_dh"/>
    <property type="match status" value="1"/>
</dbReference>
<comment type="caution">
    <text evidence="6">The sequence shown here is derived from an EMBL/GenBank/DDBJ whole genome shotgun (WGS) entry which is preliminary data.</text>
</comment>
<keyword evidence="2 3" id="KW-0560">Oxidoreductase</keyword>
<dbReference type="Pfam" id="PF02826">
    <property type="entry name" value="2-Hacid_dh_C"/>
    <property type="match status" value="1"/>
</dbReference>
<evidence type="ECO:0000256" key="2">
    <source>
        <dbReference type="ARBA" id="ARBA00023002"/>
    </source>
</evidence>
<dbReference type="EMBL" id="JARLKY010000016">
    <property type="protein sequence ID" value="MEC0227064.1"/>
    <property type="molecule type" value="Genomic_DNA"/>
</dbReference>
<evidence type="ECO:0000313" key="6">
    <source>
        <dbReference type="EMBL" id="MEC0227064.1"/>
    </source>
</evidence>
<dbReference type="RefSeq" id="WP_326071414.1">
    <property type="nucleotide sequence ID" value="NZ_JARLKY010000016.1"/>
</dbReference>
<dbReference type="InterPro" id="IPR006140">
    <property type="entry name" value="D-isomer_DH_NAD-bd"/>
</dbReference>
<evidence type="ECO:0000259" key="5">
    <source>
        <dbReference type="Pfam" id="PF02826"/>
    </source>
</evidence>
<protein>
    <submittedName>
        <fullName evidence="6">D-glycerate dehydrogenase</fullName>
    </submittedName>
</protein>
<dbReference type="PANTHER" id="PTHR10996">
    <property type="entry name" value="2-HYDROXYACID DEHYDROGENASE-RELATED"/>
    <property type="match status" value="1"/>
</dbReference>
<evidence type="ECO:0000256" key="3">
    <source>
        <dbReference type="RuleBase" id="RU003719"/>
    </source>
</evidence>
<gene>
    <name evidence="6" type="ORF">P4I72_08010</name>
</gene>
<sequence length="323" mass="35856">MRPKVFLAKQVPSEVEAYIAQHCDYRMWDSEEEIPRQQLLEELSDADGLLISGGSIDQELLEHAPKLKIVSNVSVGYNNFDTEAMKARDIMGTHTPGVLDETVADTVFGLILATARRIPELDAYVKAGKWKKGSEEYIFGIDVHSAKLGIIGMGRIGEAIARRAKFGFNMDVVYYNRSRKTEAEQKLGVVYLSLQELLQESDFVVVMTPLTPETTQFIGREELALMKKTAIFINASRGQTVDEEALIEALEKASIRGAGLDVFQQEPVDPDNKLLQMPNVVTLPHIGSATHQTRFDMAMLAANNLVKGLQGEIPPSLVPELKR</sequence>
<dbReference type="SUPFAM" id="SSF52283">
    <property type="entry name" value="Formate/glycerate dehydrogenase catalytic domain-like"/>
    <property type="match status" value="1"/>
</dbReference>
<dbReference type="Proteomes" id="UP001338137">
    <property type="component" value="Unassembled WGS sequence"/>
</dbReference>
<dbReference type="InterPro" id="IPR036291">
    <property type="entry name" value="NAD(P)-bd_dom_sf"/>
</dbReference>
<dbReference type="Gene3D" id="3.40.50.720">
    <property type="entry name" value="NAD(P)-binding Rossmann-like Domain"/>
    <property type="match status" value="2"/>
</dbReference>
<dbReference type="InterPro" id="IPR050223">
    <property type="entry name" value="D-isomer_2-hydroxyacid_DH"/>
</dbReference>
<evidence type="ECO:0000259" key="4">
    <source>
        <dbReference type="Pfam" id="PF00389"/>
    </source>
</evidence>
<reference evidence="6 7" key="1">
    <citation type="submission" date="2023-03" db="EMBL/GenBank/DDBJ databases">
        <title>Bacillus Genome Sequencing.</title>
        <authorList>
            <person name="Dunlap C."/>
        </authorList>
    </citation>
    <scope>NUCLEOTIDE SEQUENCE [LARGE SCALE GENOMIC DNA]</scope>
    <source>
        <strain evidence="6 7">BD-533</strain>
    </source>
</reference>
<evidence type="ECO:0000313" key="7">
    <source>
        <dbReference type="Proteomes" id="UP001338137"/>
    </source>
</evidence>
<keyword evidence="7" id="KW-1185">Reference proteome</keyword>
<comment type="similarity">
    <text evidence="1 3">Belongs to the D-isomer specific 2-hydroxyacid dehydrogenase family.</text>
</comment>
<dbReference type="InterPro" id="IPR006139">
    <property type="entry name" value="D-isomer_2_OHA_DH_cat_dom"/>
</dbReference>
<feature type="domain" description="D-isomer specific 2-hydroxyacid dehydrogenase catalytic" evidence="4">
    <location>
        <begin position="6"/>
        <end position="318"/>
    </location>
</feature>
<dbReference type="PROSITE" id="PS00065">
    <property type="entry name" value="D_2_HYDROXYACID_DH_1"/>
    <property type="match status" value="1"/>
</dbReference>